<evidence type="ECO:0000313" key="3">
    <source>
        <dbReference type="Proteomes" id="UP001523369"/>
    </source>
</evidence>
<feature type="transmembrane region" description="Helical" evidence="1">
    <location>
        <begin position="184"/>
        <end position="204"/>
    </location>
</feature>
<feature type="transmembrane region" description="Helical" evidence="1">
    <location>
        <begin position="68"/>
        <end position="88"/>
    </location>
</feature>
<keyword evidence="1" id="KW-0812">Transmembrane</keyword>
<feature type="transmembrane region" description="Helical" evidence="1">
    <location>
        <begin position="151"/>
        <end position="172"/>
    </location>
</feature>
<organism evidence="2 3">
    <name type="scientific">Paractinoplanes aksuensis</name>
    <dbReference type="NCBI Taxonomy" id="2939490"/>
    <lineage>
        <taxon>Bacteria</taxon>
        <taxon>Bacillati</taxon>
        <taxon>Actinomycetota</taxon>
        <taxon>Actinomycetes</taxon>
        <taxon>Micromonosporales</taxon>
        <taxon>Micromonosporaceae</taxon>
        <taxon>Paractinoplanes</taxon>
    </lineage>
</organism>
<feature type="transmembrane region" description="Helical" evidence="1">
    <location>
        <begin position="225"/>
        <end position="247"/>
    </location>
</feature>
<sequence length="296" mass="31364">MRSLTGAVVGWSLVYGGLRVWWTAGHAPSFEPFGSDLVGFTGWWSVGLCGEAGVLAVALHRVRTWQPLLAAAAWGTAGALIAAAAILLPEIVGLLLLSLGPQFDPLGFASRLGCAGGAVLLALATAAYQRRTRGDCQSCCRSGRPVRWHRWAWWAAYAAVAGLVARFVVQAVAGFDGMAQGPSIIGLEVGMLLAGGLLPLALVHRWGRVWPRWVPLLAGRTIPRLLLLIPGFGLGAGLVAYFGMGLLQVASGVDSEFSLTFLLTAMSAYIVWGLGLLVASTDYHLRTRRSCVQCGR</sequence>
<proteinExistence type="predicted"/>
<dbReference type="EMBL" id="JAMYJR010000040">
    <property type="protein sequence ID" value="MCO8275952.1"/>
    <property type="molecule type" value="Genomic_DNA"/>
</dbReference>
<name>A0ABT1DYK8_9ACTN</name>
<gene>
    <name evidence="2" type="ORF">M1L60_35780</name>
</gene>
<keyword evidence="3" id="KW-1185">Reference proteome</keyword>
<dbReference type="RefSeq" id="WP_253241985.1">
    <property type="nucleotide sequence ID" value="NZ_JAMYJR010000040.1"/>
</dbReference>
<protein>
    <submittedName>
        <fullName evidence="2">Uncharacterized protein</fullName>
    </submittedName>
</protein>
<comment type="caution">
    <text evidence="2">The sequence shown here is derived from an EMBL/GenBank/DDBJ whole genome shotgun (WGS) entry which is preliminary data.</text>
</comment>
<evidence type="ECO:0000256" key="1">
    <source>
        <dbReference type="SAM" id="Phobius"/>
    </source>
</evidence>
<keyword evidence="1" id="KW-0472">Membrane</keyword>
<feature type="transmembrane region" description="Helical" evidence="1">
    <location>
        <begin position="40"/>
        <end position="59"/>
    </location>
</feature>
<feature type="transmembrane region" description="Helical" evidence="1">
    <location>
        <begin position="108"/>
        <end position="128"/>
    </location>
</feature>
<dbReference type="Proteomes" id="UP001523369">
    <property type="component" value="Unassembled WGS sequence"/>
</dbReference>
<keyword evidence="1" id="KW-1133">Transmembrane helix</keyword>
<accession>A0ABT1DYK8</accession>
<feature type="transmembrane region" description="Helical" evidence="1">
    <location>
        <begin position="259"/>
        <end position="279"/>
    </location>
</feature>
<evidence type="ECO:0000313" key="2">
    <source>
        <dbReference type="EMBL" id="MCO8275952.1"/>
    </source>
</evidence>
<reference evidence="2 3" key="1">
    <citation type="submission" date="2022-06" db="EMBL/GenBank/DDBJ databases">
        <title>New Species of the Genus Actinoplanes, ActinopZanes ferrugineus.</title>
        <authorList>
            <person name="Ding P."/>
        </authorList>
    </citation>
    <scope>NUCLEOTIDE SEQUENCE [LARGE SCALE GENOMIC DNA]</scope>
    <source>
        <strain evidence="2 3">TRM88003</strain>
    </source>
</reference>